<dbReference type="Pfam" id="PF20142">
    <property type="entry name" value="Scaffold"/>
    <property type="match status" value="1"/>
</dbReference>
<protein>
    <submittedName>
        <fullName evidence="9">Murein L,D-transpeptidase</fullName>
    </submittedName>
</protein>
<evidence type="ECO:0000256" key="2">
    <source>
        <dbReference type="ARBA" id="ARBA00005992"/>
    </source>
</evidence>
<comment type="similarity">
    <text evidence="2">Belongs to the YkuD family.</text>
</comment>
<evidence type="ECO:0000313" key="10">
    <source>
        <dbReference type="Proteomes" id="UP000194012"/>
    </source>
</evidence>
<keyword evidence="5 7" id="KW-0573">Peptidoglycan synthesis</keyword>
<keyword evidence="4 7" id="KW-0133">Cell shape</keyword>
<dbReference type="GO" id="GO:0009252">
    <property type="term" value="P:peptidoglycan biosynthetic process"/>
    <property type="evidence" value="ECO:0007669"/>
    <property type="project" value="UniProtKB-UniPathway"/>
</dbReference>
<dbReference type="InterPro" id="IPR052905">
    <property type="entry name" value="LD-transpeptidase_YkuD-like"/>
</dbReference>
<evidence type="ECO:0000256" key="7">
    <source>
        <dbReference type="PROSITE-ProRule" id="PRU01373"/>
    </source>
</evidence>
<evidence type="ECO:0000256" key="3">
    <source>
        <dbReference type="ARBA" id="ARBA00022679"/>
    </source>
</evidence>
<dbReference type="Gene3D" id="1.10.101.10">
    <property type="entry name" value="PGBD-like superfamily/PGBD"/>
    <property type="match status" value="1"/>
</dbReference>
<dbReference type="UniPathway" id="UPA00219"/>
<organism evidence="9 10">
    <name type="scientific">Roseovarius gaetbuli</name>
    <dbReference type="NCBI Taxonomy" id="1356575"/>
    <lineage>
        <taxon>Bacteria</taxon>
        <taxon>Pseudomonadati</taxon>
        <taxon>Pseudomonadota</taxon>
        <taxon>Alphaproteobacteria</taxon>
        <taxon>Rhodobacterales</taxon>
        <taxon>Roseobacteraceae</taxon>
        <taxon>Roseovarius</taxon>
    </lineage>
</organism>
<dbReference type="SUPFAM" id="SSF141523">
    <property type="entry name" value="L,D-transpeptidase catalytic domain-like"/>
    <property type="match status" value="1"/>
</dbReference>
<dbReference type="GO" id="GO:0008360">
    <property type="term" value="P:regulation of cell shape"/>
    <property type="evidence" value="ECO:0007669"/>
    <property type="project" value="UniProtKB-UniRule"/>
</dbReference>
<dbReference type="InterPro" id="IPR038063">
    <property type="entry name" value="Transpep_catalytic_dom"/>
</dbReference>
<evidence type="ECO:0000313" key="9">
    <source>
        <dbReference type="EMBL" id="SLN59226.1"/>
    </source>
</evidence>
<sequence length="535" mass="60736">MQTLLRYVFLSLTLLIGMAEKVLANEVNDRIEEFTLDMSSGRLDMIGDIRFGATQFVARLYALREYEAIWLEGDHREDLLNELVDAERHGFRQEDFKVDRLAELYAVSRSGDAAALARFDIAATEVAARLLQHIYYGKVDPKLFDANWNFERAFAPGDPAKLVNQYLDVASLSALVDDIEILHPAYLRLQEALALYRAIAAQGGWHKVPEDSVLRPGEENPVIPVLKQRLRITGDFPGQLDGSRAYDDVLTEAVKGFQARHGLEADGVIGPRTFRALNRTVDERVDQLRASLERARWLFRDLDSDYVFVNIGGPETYFVQNGEMVWKTRSIVGQAYRQTPVFREDIQYIDFNPTWTVPVSIFQRDKLPLIRRDSNYLSRGNYTVLNSDGRPINPTSVNWNGSPNVSLRQEPGPKNALGQVKFMFPNAYSVYLHDTDNRSLFDRNERNLSSGCVRIENPFELADLLMKSDPDWSAAGREAILASGKTTRINLPEPVPVLLTYFTAWMDETGQVQFREDLYERDAKVISALNSTPEG</sequence>
<dbReference type="InterPro" id="IPR036366">
    <property type="entry name" value="PGBDSf"/>
</dbReference>
<dbReference type="Pfam" id="PF03734">
    <property type="entry name" value="YkuD"/>
    <property type="match status" value="1"/>
</dbReference>
<dbReference type="InterPro" id="IPR002477">
    <property type="entry name" value="Peptidoglycan-bd-like"/>
</dbReference>
<evidence type="ECO:0000256" key="4">
    <source>
        <dbReference type="ARBA" id="ARBA00022960"/>
    </source>
</evidence>
<gene>
    <name evidence="9" type="ORF">ROG8370_02722</name>
</gene>
<evidence type="ECO:0000256" key="6">
    <source>
        <dbReference type="ARBA" id="ARBA00023316"/>
    </source>
</evidence>
<dbReference type="AlphaFoldDB" id="A0A1X6ZS46"/>
<evidence type="ECO:0000256" key="1">
    <source>
        <dbReference type="ARBA" id="ARBA00004752"/>
    </source>
</evidence>
<dbReference type="Proteomes" id="UP000194012">
    <property type="component" value="Unassembled WGS sequence"/>
</dbReference>
<dbReference type="EMBL" id="FWFJ01000028">
    <property type="protein sequence ID" value="SLN59226.1"/>
    <property type="molecule type" value="Genomic_DNA"/>
</dbReference>
<feature type="domain" description="L,D-TPase catalytic" evidence="8">
    <location>
        <begin position="305"/>
        <end position="482"/>
    </location>
</feature>
<dbReference type="PROSITE" id="PS52029">
    <property type="entry name" value="LD_TPASE"/>
    <property type="match status" value="1"/>
</dbReference>
<dbReference type="GO" id="GO:0016740">
    <property type="term" value="F:transferase activity"/>
    <property type="evidence" value="ECO:0007669"/>
    <property type="project" value="UniProtKB-KW"/>
</dbReference>
<name>A0A1X6ZS46_9RHOB</name>
<keyword evidence="3" id="KW-0808">Transferase</keyword>
<accession>A0A1X6ZS46</accession>
<dbReference type="Gene3D" id="2.40.440.10">
    <property type="entry name" value="L,D-transpeptidase catalytic domain-like"/>
    <property type="match status" value="1"/>
</dbReference>
<dbReference type="InterPro" id="IPR036365">
    <property type="entry name" value="PGBD-like_sf"/>
</dbReference>
<dbReference type="InterPro" id="IPR005490">
    <property type="entry name" value="LD_TPept_cat_dom"/>
</dbReference>
<keyword evidence="6 7" id="KW-0961">Cell wall biogenesis/degradation</keyword>
<dbReference type="PANTHER" id="PTHR41533:SF2">
    <property type="entry name" value="BLR7131 PROTEIN"/>
    <property type="match status" value="1"/>
</dbReference>
<dbReference type="GO" id="GO:0071555">
    <property type="term" value="P:cell wall organization"/>
    <property type="evidence" value="ECO:0007669"/>
    <property type="project" value="UniProtKB-UniRule"/>
</dbReference>
<dbReference type="CDD" id="cd16913">
    <property type="entry name" value="YkuD_like"/>
    <property type="match status" value="1"/>
</dbReference>
<feature type="active site" description="Nucleophile" evidence="7">
    <location>
        <position position="452"/>
    </location>
</feature>
<comment type="pathway">
    <text evidence="1 7">Cell wall biogenesis; peptidoglycan biosynthesis.</text>
</comment>
<proteinExistence type="inferred from homology"/>
<dbReference type="PANTHER" id="PTHR41533">
    <property type="entry name" value="L,D-TRANSPEPTIDASE HI_1667-RELATED"/>
    <property type="match status" value="1"/>
</dbReference>
<dbReference type="RefSeq" id="WP_245827378.1">
    <property type="nucleotide sequence ID" value="NZ_FWFJ01000028.1"/>
</dbReference>
<feature type="active site" description="Proton donor/acceptor" evidence="7">
    <location>
        <position position="433"/>
    </location>
</feature>
<dbReference type="GO" id="GO:0004180">
    <property type="term" value="F:carboxypeptidase activity"/>
    <property type="evidence" value="ECO:0007669"/>
    <property type="project" value="UniProtKB-ARBA"/>
</dbReference>
<dbReference type="Pfam" id="PF01471">
    <property type="entry name" value="PG_binding_1"/>
    <property type="match status" value="1"/>
</dbReference>
<reference evidence="10" key="1">
    <citation type="submission" date="2017-03" db="EMBL/GenBank/DDBJ databases">
        <authorList>
            <person name="Rodrigo-Torres L."/>
            <person name="Arahal R.D."/>
            <person name="Lucena T."/>
        </authorList>
    </citation>
    <scope>NUCLEOTIDE SEQUENCE [LARGE SCALE GENOMIC DNA]</scope>
    <source>
        <strain evidence="10">CECT 8370</strain>
    </source>
</reference>
<dbReference type="SUPFAM" id="SSF47090">
    <property type="entry name" value="PGBD-like"/>
    <property type="match status" value="1"/>
</dbReference>
<evidence type="ECO:0000256" key="5">
    <source>
        <dbReference type="ARBA" id="ARBA00022984"/>
    </source>
</evidence>
<keyword evidence="10" id="KW-1185">Reference proteome</keyword>
<evidence type="ECO:0000259" key="8">
    <source>
        <dbReference type="PROSITE" id="PS52029"/>
    </source>
</evidence>
<dbReference type="InterPro" id="IPR045380">
    <property type="entry name" value="LD_TPept_scaffold_dom"/>
</dbReference>